<feature type="signal peptide" evidence="2">
    <location>
        <begin position="1"/>
        <end position="21"/>
    </location>
</feature>
<name>A0A8H5M4J6_9AGAR</name>
<feature type="compositionally biased region" description="Basic and acidic residues" evidence="1">
    <location>
        <begin position="164"/>
        <end position="194"/>
    </location>
</feature>
<evidence type="ECO:0000313" key="4">
    <source>
        <dbReference type="Proteomes" id="UP000565441"/>
    </source>
</evidence>
<reference evidence="3 4" key="1">
    <citation type="journal article" date="2020" name="ISME J.">
        <title>Uncovering the hidden diversity of litter-decomposition mechanisms in mushroom-forming fungi.</title>
        <authorList>
            <person name="Floudas D."/>
            <person name="Bentzer J."/>
            <person name="Ahren D."/>
            <person name="Johansson T."/>
            <person name="Persson P."/>
            <person name="Tunlid A."/>
        </authorList>
    </citation>
    <scope>NUCLEOTIDE SEQUENCE [LARGE SCALE GENOMIC DNA]</scope>
    <source>
        <strain evidence="3 4">CBS 661.87</strain>
    </source>
</reference>
<evidence type="ECO:0000256" key="1">
    <source>
        <dbReference type="SAM" id="MobiDB-lite"/>
    </source>
</evidence>
<organism evidence="3 4">
    <name type="scientific">Tricholomella constricta</name>
    <dbReference type="NCBI Taxonomy" id="117010"/>
    <lineage>
        <taxon>Eukaryota</taxon>
        <taxon>Fungi</taxon>
        <taxon>Dikarya</taxon>
        <taxon>Basidiomycota</taxon>
        <taxon>Agaricomycotina</taxon>
        <taxon>Agaricomycetes</taxon>
        <taxon>Agaricomycetidae</taxon>
        <taxon>Agaricales</taxon>
        <taxon>Tricholomatineae</taxon>
        <taxon>Lyophyllaceae</taxon>
        <taxon>Tricholomella</taxon>
    </lineage>
</organism>
<dbReference type="OrthoDB" id="10592083at2759"/>
<proteinExistence type="predicted"/>
<feature type="compositionally biased region" description="Basic residues" evidence="1">
    <location>
        <begin position="148"/>
        <end position="163"/>
    </location>
</feature>
<dbReference type="Proteomes" id="UP000565441">
    <property type="component" value="Unassembled WGS sequence"/>
</dbReference>
<dbReference type="EMBL" id="JAACJP010000013">
    <property type="protein sequence ID" value="KAF5380451.1"/>
    <property type="molecule type" value="Genomic_DNA"/>
</dbReference>
<sequence>MPSYTTILKSVLFLGASAACAAPLASVGTDVSAIGRRHGGFYILGVSLDDPCATLRLMMDHNRECRQTDELRLFDDLLGGYCEADGDRMGGFSSLLETNLNILGRSSIKDAININSVDVANRDGEHNGMGLVILRRLFGIGREGTHKEKSHHHLVRRDHYKSRRSGEHGGDYTHRKRAVDGDLGNRDRGNKTADKSVNPARAQDSRERRNNNPNESRGSRRRRSEHFGHTRRSERGPLRART</sequence>
<evidence type="ECO:0000313" key="3">
    <source>
        <dbReference type="EMBL" id="KAF5380451.1"/>
    </source>
</evidence>
<dbReference type="AlphaFoldDB" id="A0A8H5M4J6"/>
<feature type="compositionally biased region" description="Basic and acidic residues" evidence="1">
    <location>
        <begin position="225"/>
        <end position="242"/>
    </location>
</feature>
<feature type="chain" id="PRO_5034570138" evidence="2">
    <location>
        <begin position="22"/>
        <end position="242"/>
    </location>
</feature>
<comment type="caution">
    <text evidence="3">The sequence shown here is derived from an EMBL/GenBank/DDBJ whole genome shotgun (WGS) entry which is preliminary data.</text>
</comment>
<keyword evidence="4" id="KW-1185">Reference proteome</keyword>
<evidence type="ECO:0000256" key="2">
    <source>
        <dbReference type="SAM" id="SignalP"/>
    </source>
</evidence>
<feature type="region of interest" description="Disordered" evidence="1">
    <location>
        <begin position="144"/>
        <end position="242"/>
    </location>
</feature>
<keyword evidence="2" id="KW-0732">Signal</keyword>
<gene>
    <name evidence="3" type="ORF">D9615_004592</name>
</gene>
<protein>
    <submittedName>
        <fullName evidence="3">Uncharacterized protein</fullName>
    </submittedName>
</protein>
<accession>A0A8H5M4J6</accession>